<name>F7Y0S5_MESOW</name>
<evidence type="ECO:0000313" key="2">
    <source>
        <dbReference type="Proteomes" id="UP000001623"/>
    </source>
</evidence>
<dbReference type="InterPro" id="IPR027266">
    <property type="entry name" value="TrmE/GcvT-like"/>
</dbReference>
<dbReference type="SUPFAM" id="SSF103025">
    <property type="entry name" value="Folate-binding domain"/>
    <property type="match status" value="1"/>
</dbReference>
<dbReference type="EMBL" id="CP002279">
    <property type="protein sequence ID" value="AEH87056.1"/>
    <property type="molecule type" value="Genomic_DNA"/>
</dbReference>
<proteinExistence type="predicted"/>
<sequence>MASPDFSLSVADCRLNQIEGWDGTLRQFETSLSASLGVDLPASVGETVRHNGLLIIRIAPRRLWLALDDSAPEPSLAIDPDLGCSVALGEGRVRFSLAGVDIASVLSTCIAVDWHAPTTAPGRAVQTSFHHVPVLLLRTGETACELVVPRSFARSLHDWLVDSQSEAANFSPASRAEA</sequence>
<dbReference type="KEGG" id="mop:Mesop_2586"/>
<dbReference type="Gene3D" id="3.30.1360.120">
    <property type="entry name" value="Probable tRNA modification gtpase trme, domain 1"/>
    <property type="match status" value="1"/>
</dbReference>
<dbReference type="InterPro" id="IPR007375">
    <property type="entry name" value="SoxG"/>
</dbReference>
<protein>
    <submittedName>
        <fullName evidence="1">Sarcosine oxidase gamma subunit</fullName>
    </submittedName>
</protein>
<evidence type="ECO:0000313" key="1">
    <source>
        <dbReference type="EMBL" id="AEH87056.1"/>
    </source>
</evidence>
<gene>
    <name evidence="1" type="ordered locus">Mesop_2586</name>
</gene>
<dbReference type="RefSeq" id="WP_013893765.1">
    <property type="nucleotide sequence ID" value="NC_015675.1"/>
</dbReference>
<dbReference type="AlphaFoldDB" id="F7Y0S5"/>
<organism evidence="1 2">
    <name type="scientific">Mesorhizobium opportunistum (strain LMG 24607 / HAMBI 3007 / WSM2075)</name>
    <dbReference type="NCBI Taxonomy" id="536019"/>
    <lineage>
        <taxon>Bacteria</taxon>
        <taxon>Pseudomonadati</taxon>
        <taxon>Pseudomonadota</taxon>
        <taxon>Alphaproteobacteria</taxon>
        <taxon>Hyphomicrobiales</taxon>
        <taxon>Phyllobacteriaceae</taxon>
        <taxon>Mesorhizobium</taxon>
    </lineage>
</organism>
<dbReference type="Pfam" id="PF04268">
    <property type="entry name" value="SoxG"/>
    <property type="match status" value="1"/>
</dbReference>
<reference evidence="1 2" key="1">
    <citation type="submission" date="2010-10" db="EMBL/GenBank/DDBJ databases">
        <title>Complete sequence of Mesorhizobium opportunistum WSM2075.</title>
        <authorList>
            <consortium name="US DOE Joint Genome Institute"/>
            <person name="Lucas S."/>
            <person name="Copeland A."/>
            <person name="Lapidus A."/>
            <person name="Cheng J.-F."/>
            <person name="Bruce D."/>
            <person name="Goodwin L."/>
            <person name="Pitluck S."/>
            <person name="Chertkov O."/>
            <person name="Misra M."/>
            <person name="Detter J.C."/>
            <person name="Han C."/>
            <person name="Tapia R."/>
            <person name="Land M."/>
            <person name="Hauser L."/>
            <person name="Kyrpides N."/>
            <person name="Ovchinnikova G."/>
            <person name="Mavrommatis K.M."/>
            <person name="Tiwari R.P."/>
            <person name="Howieson J.G."/>
            <person name="O'Hara G.W."/>
            <person name="Nandasena K.G."/>
            <person name="Woyke T."/>
        </authorList>
    </citation>
    <scope>NUCLEOTIDE SEQUENCE [LARGE SCALE GENOMIC DNA]</scope>
    <source>
        <strain evidence="2">LMG 24607 / HAMBI 3007 / WSM2075</strain>
    </source>
</reference>
<accession>F7Y0S5</accession>
<dbReference type="HOGENOM" id="CLU_1508897_0_0_5"/>
<dbReference type="Gene3D" id="3.30.70.1520">
    <property type="entry name" value="Heterotetrameric sarcosine oxidase"/>
    <property type="match status" value="1"/>
</dbReference>
<dbReference type="STRING" id="536019.Mesop_2586"/>
<dbReference type="Proteomes" id="UP000001623">
    <property type="component" value="Chromosome"/>
</dbReference>